<dbReference type="InterPro" id="IPR036291">
    <property type="entry name" value="NAD(P)-bd_dom_sf"/>
</dbReference>
<evidence type="ECO:0000256" key="2">
    <source>
        <dbReference type="ARBA" id="ARBA00023002"/>
    </source>
</evidence>
<proteinExistence type="inferred from homology"/>
<keyword evidence="4" id="KW-1185">Reference proteome</keyword>
<evidence type="ECO:0000256" key="1">
    <source>
        <dbReference type="ARBA" id="ARBA00006484"/>
    </source>
</evidence>
<reference evidence="3 4" key="1">
    <citation type="submission" date="2021-01" db="EMBL/GenBank/DDBJ databases">
        <title>Genomic Encyclopedia of Type Strains, Phase IV (KMG-IV): sequencing the most valuable type-strain genomes for metagenomic binning, comparative biology and taxonomic classification.</title>
        <authorList>
            <person name="Goeker M."/>
        </authorList>
    </citation>
    <scope>NUCLEOTIDE SEQUENCE [LARGE SCALE GENOMIC DNA]</scope>
    <source>
        <strain evidence="3 4">DSM 25540</strain>
    </source>
</reference>
<accession>A0ABS2PBJ1</accession>
<evidence type="ECO:0000313" key="4">
    <source>
        <dbReference type="Proteomes" id="UP000741863"/>
    </source>
</evidence>
<keyword evidence="2 3" id="KW-0560">Oxidoreductase</keyword>
<dbReference type="InterPro" id="IPR002347">
    <property type="entry name" value="SDR_fam"/>
</dbReference>
<evidence type="ECO:0000313" key="3">
    <source>
        <dbReference type="EMBL" id="MBM7632778.1"/>
    </source>
</evidence>
<dbReference type="PANTHER" id="PTHR42760">
    <property type="entry name" value="SHORT-CHAIN DEHYDROGENASES/REDUCTASES FAMILY MEMBER"/>
    <property type="match status" value="1"/>
</dbReference>
<comment type="caution">
    <text evidence="3">The sequence shown here is derived from an EMBL/GenBank/DDBJ whole genome shotgun (WGS) entry which is preliminary data.</text>
</comment>
<dbReference type="PRINTS" id="PR00081">
    <property type="entry name" value="GDHRDH"/>
</dbReference>
<dbReference type="RefSeq" id="WP_204697147.1">
    <property type="nucleotide sequence ID" value="NZ_JAFBEC010000004.1"/>
</dbReference>
<dbReference type="Gene3D" id="3.40.50.720">
    <property type="entry name" value="NAD(P)-binding Rossmann-like Domain"/>
    <property type="match status" value="1"/>
</dbReference>
<comment type="similarity">
    <text evidence="1">Belongs to the short-chain dehydrogenases/reductases (SDR) family.</text>
</comment>
<dbReference type="InterPro" id="IPR020904">
    <property type="entry name" value="Sc_DH/Rdtase_CS"/>
</dbReference>
<dbReference type="SUPFAM" id="SSF51735">
    <property type="entry name" value="NAD(P)-binding Rossmann-fold domains"/>
    <property type="match status" value="1"/>
</dbReference>
<dbReference type="EMBL" id="JAFBEC010000004">
    <property type="protein sequence ID" value="MBM7632778.1"/>
    <property type="molecule type" value="Genomic_DNA"/>
</dbReference>
<gene>
    <name evidence="3" type="ORF">JOD17_001872</name>
</gene>
<protein>
    <submittedName>
        <fullName evidence="3">Cyclopentanol dehydrogenase</fullName>
        <ecNumber evidence="3">1.1.1.163</ecNumber>
    </submittedName>
</protein>
<name>A0ABS2PBJ1_9BACL</name>
<dbReference type="PRINTS" id="PR00080">
    <property type="entry name" value="SDRFAMILY"/>
</dbReference>
<dbReference type="Pfam" id="PF13561">
    <property type="entry name" value="adh_short_C2"/>
    <property type="match status" value="1"/>
</dbReference>
<dbReference type="EC" id="1.1.1.163" evidence="3"/>
<organism evidence="3 4">
    <name type="scientific">Geomicrobium sediminis</name>
    <dbReference type="NCBI Taxonomy" id="1347788"/>
    <lineage>
        <taxon>Bacteria</taxon>
        <taxon>Bacillati</taxon>
        <taxon>Bacillota</taxon>
        <taxon>Bacilli</taxon>
        <taxon>Bacillales</taxon>
        <taxon>Geomicrobium</taxon>
    </lineage>
</organism>
<dbReference type="PROSITE" id="PS00061">
    <property type="entry name" value="ADH_SHORT"/>
    <property type="match status" value="1"/>
</dbReference>
<dbReference type="GO" id="GO:0055041">
    <property type="term" value="F:cyclopentanol dehydrogenase activity"/>
    <property type="evidence" value="ECO:0007669"/>
    <property type="project" value="UniProtKB-EC"/>
</dbReference>
<sequence>MTRLQNKVALVTGGTSGIGLGIVKQFSKEGATVIATDVQQKTLHDEVPHVPFMTLDVTSEEDWKHVVSSVIENYKTIDILVNNAGIHVPDKLLETSLDDYKRMMDTNATSVFLGMREIIPHMQTNGKGSIVNIASLAALTGSGAASGNGTAYSASKGAVRALSNHAANHFAKDNIRVNTIFPGPIKTPIMGKRQETIQERNRDVVPLPPHYGEASDIAFGALYFASDESRFVTGDELVIDGGSVR</sequence>
<dbReference type="Proteomes" id="UP000741863">
    <property type="component" value="Unassembled WGS sequence"/>
</dbReference>
<dbReference type="PANTHER" id="PTHR42760:SF115">
    <property type="entry name" value="3-OXOACYL-[ACYL-CARRIER-PROTEIN] REDUCTASE FABG"/>
    <property type="match status" value="1"/>
</dbReference>